<dbReference type="EMBL" id="CAVMJV010000036">
    <property type="protein sequence ID" value="CAK5078606.1"/>
    <property type="molecule type" value="Genomic_DNA"/>
</dbReference>
<proteinExistence type="predicted"/>
<evidence type="ECO:0000313" key="1">
    <source>
        <dbReference type="EMBL" id="CAK5078606.1"/>
    </source>
</evidence>
<evidence type="ECO:0000313" key="2">
    <source>
        <dbReference type="Proteomes" id="UP001497535"/>
    </source>
</evidence>
<reference evidence="1" key="1">
    <citation type="submission" date="2023-11" db="EMBL/GenBank/DDBJ databases">
        <authorList>
            <person name="Poullet M."/>
        </authorList>
    </citation>
    <scope>NUCLEOTIDE SEQUENCE</scope>
    <source>
        <strain evidence="1">E1834</strain>
    </source>
</reference>
<comment type="caution">
    <text evidence="1">The sequence shown here is derived from an EMBL/GenBank/DDBJ whole genome shotgun (WGS) entry which is preliminary data.</text>
</comment>
<organism evidence="1 2">
    <name type="scientific">Meloidogyne enterolobii</name>
    <name type="common">Root-knot nematode worm</name>
    <name type="synonym">Meloidogyne mayaguensis</name>
    <dbReference type="NCBI Taxonomy" id="390850"/>
    <lineage>
        <taxon>Eukaryota</taxon>
        <taxon>Metazoa</taxon>
        <taxon>Ecdysozoa</taxon>
        <taxon>Nematoda</taxon>
        <taxon>Chromadorea</taxon>
        <taxon>Rhabditida</taxon>
        <taxon>Tylenchina</taxon>
        <taxon>Tylenchomorpha</taxon>
        <taxon>Tylenchoidea</taxon>
        <taxon>Meloidogynidae</taxon>
        <taxon>Meloidogyninae</taxon>
        <taxon>Meloidogyne</taxon>
    </lineage>
</organism>
<gene>
    <name evidence="1" type="ORF">MENTE1834_LOCUS25675</name>
</gene>
<dbReference type="Proteomes" id="UP001497535">
    <property type="component" value="Unassembled WGS sequence"/>
</dbReference>
<protein>
    <submittedName>
        <fullName evidence="1">Uncharacterized protein</fullName>
    </submittedName>
</protein>
<accession>A0ACB0ZHQ9</accession>
<keyword evidence="2" id="KW-1185">Reference proteome</keyword>
<sequence length="50" mass="5680">MKIIVSKVIVFSKVIPATLKATSTLKIHTEELFEGGELIEKIRYTAKKYI</sequence>
<name>A0ACB0ZHQ9_MELEN</name>